<protein>
    <submittedName>
        <fullName evidence="2">Uncharacterized protein</fullName>
    </submittedName>
</protein>
<feature type="non-terminal residue" evidence="2">
    <location>
        <position position="128"/>
    </location>
</feature>
<feature type="non-terminal residue" evidence="2">
    <location>
        <position position="1"/>
    </location>
</feature>
<dbReference type="EMBL" id="GECZ01017282">
    <property type="protein sequence ID" value="JAS52487.1"/>
    <property type="molecule type" value="Transcribed_RNA"/>
</dbReference>
<accession>A0A1B6FQK0</accession>
<feature type="compositionally biased region" description="Basic and acidic residues" evidence="1">
    <location>
        <begin position="39"/>
        <end position="49"/>
    </location>
</feature>
<evidence type="ECO:0000313" key="2">
    <source>
        <dbReference type="EMBL" id="JAS52487.1"/>
    </source>
</evidence>
<proteinExistence type="predicted"/>
<evidence type="ECO:0000256" key="1">
    <source>
        <dbReference type="SAM" id="MobiDB-lite"/>
    </source>
</evidence>
<feature type="region of interest" description="Disordered" evidence="1">
    <location>
        <begin position="1"/>
        <end position="49"/>
    </location>
</feature>
<sequence>ANLQLSNKLSVLSDQPDNMGEDRSTPTNTCQKPHKKLSKKEEKNSQYKRNNDCQKNIYLHADSHGKNLYEILNNLLPRDSKLYINNSPGAPLEYIMKNAKDSIKNLKHDDVTVIIAGSNSVETMLKEE</sequence>
<dbReference type="AlphaFoldDB" id="A0A1B6FQK0"/>
<name>A0A1B6FQK0_9HEMI</name>
<gene>
    <name evidence="2" type="ORF">g.49174</name>
</gene>
<organism evidence="2">
    <name type="scientific">Cuerna arida</name>
    <dbReference type="NCBI Taxonomy" id="1464854"/>
    <lineage>
        <taxon>Eukaryota</taxon>
        <taxon>Metazoa</taxon>
        <taxon>Ecdysozoa</taxon>
        <taxon>Arthropoda</taxon>
        <taxon>Hexapoda</taxon>
        <taxon>Insecta</taxon>
        <taxon>Pterygota</taxon>
        <taxon>Neoptera</taxon>
        <taxon>Paraneoptera</taxon>
        <taxon>Hemiptera</taxon>
        <taxon>Auchenorrhyncha</taxon>
        <taxon>Membracoidea</taxon>
        <taxon>Cicadellidae</taxon>
        <taxon>Cicadellinae</taxon>
        <taxon>Proconiini</taxon>
        <taxon>Cuerna</taxon>
    </lineage>
</organism>
<reference evidence="2" key="1">
    <citation type="submission" date="2015-11" db="EMBL/GenBank/DDBJ databases">
        <title>De novo transcriptome assembly of four potential Pierce s Disease insect vectors from Arizona vineyards.</title>
        <authorList>
            <person name="Tassone E.E."/>
        </authorList>
    </citation>
    <scope>NUCLEOTIDE SEQUENCE</scope>
</reference>
<feature type="compositionally biased region" description="Polar residues" evidence="1">
    <location>
        <begin position="1"/>
        <end position="16"/>
    </location>
</feature>